<dbReference type="PRINTS" id="PR00079">
    <property type="entry name" value="G6PDHDRGNASE"/>
</dbReference>
<evidence type="ECO:0000259" key="9">
    <source>
        <dbReference type="Pfam" id="PF02781"/>
    </source>
</evidence>
<reference evidence="10 11" key="1">
    <citation type="submission" date="2018-12" db="EMBL/GenBank/DDBJ databases">
        <authorList>
            <person name="Yang Y."/>
        </authorList>
    </citation>
    <scope>NUCLEOTIDE SEQUENCE [LARGE SCALE GENOMIC DNA]</scope>
    <source>
        <strain evidence="10 11">GSF71</strain>
    </source>
</reference>
<name>A0A3S0XII7_9PROT</name>
<dbReference type="Gene3D" id="3.40.50.720">
    <property type="entry name" value="NAD(P)-binding Rossmann-like Domain"/>
    <property type="match status" value="1"/>
</dbReference>
<evidence type="ECO:0000313" key="10">
    <source>
        <dbReference type="EMBL" id="RUQ62211.1"/>
    </source>
</evidence>
<dbReference type="GO" id="GO:0009051">
    <property type="term" value="P:pentose-phosphate shunt, oxidative branch"/>
    <property type="evidence" value="ECO:0007669"/>
    <property type="project" value="TreeGrafter"/>
</dbReference>
<dbReference type="InterPro" id="IPR001282">
    <property type="entry name" value="G6P_DH"/>
</dbReference>
<feature type="binding site" evidence="7">
    <location>
        <position position="188"/>
    </location>
    <ligand>
        <name>substrate</name>
    </ligand>
</feature>
<evidence type="ECO:0000256" key="2">
    <source>
        <dbReference type="ARBA" id="ARBA00009975"/>
    </source>
</evidence>
<dbReference type="AlphaFoldDB" id="A0A3S0XII7"/>
<dbReference type="SUPFAM" id="SSF51735">
    <property type="entry name" value="NAD(P)-binding Rossmann-fold domains"/>
    <property type="match status" value="1"/>
</dbReference>
<feature type="domain" description="Glucose-6-phosphate dehydrogenase NAD-binding" evidence="8">
    <location>
        <begin position="19"/>
        <end position="193"/>
    </location>
</feature>
<dbReference type="PIRSF" id="PIRSF000110">
    <property type="entry name" value="G6PD"/>
    <property type="match status" value="1"/>
</dbReference>
<keyword evidence="6 7" id="KW-0119">Carbohydrate metabolism</keyword>
<feature type="binding site" evidence="7">
    <location>
        <position position="351"/>
    </location>
    <ligand>
        <name>substrate</name>
    </ligand>
</feature>
<dbReference type="Pfam" id="PF00479">
    <property type="entry name" value="G6PD_N"/>
    <property type="match status" value="1"/>
</dbReference>
<dbReference type="EC" id="1.1.1.49" evidence="7"/>
<dbReference type="InterPro" id="IPR036291">
    <property type="entry name" value="NAD(P)-bd_dom_sf"/>
</dbReference>
<evidence type="ECO:0000256" key="3">
    <source>
        <dbReference type="ARBA" id="ARBA00022526"/>
    </source>
</evidence>
<feature type="binding site" evidence="7">
    <location>
        <position position="346"/>
    </location>
    <ligand>
        <name>substrate</name>
    </ligand>
</feature>
<protein>
    <recommendedName>
        <fullName evidence="7">Glucose-6-phosphate 1-dehydrogenase</fullName>
        <shortName evidence="7">G6PD</shortName>
        <ecNumber evidence="7">1.1.1.49</ecNumber>
    </recommendedName>
</protein>
<dbReference type="InterPro" id="IPR022674">
    <property type="entry name" value="G6P_DH_NAD-bd"/>
</dbReference>
<dbReference type="Gene3D" id="3.30.360.10">
    <property type="entry name" value="Dihydrodipicolinate Reductase, domain 2"/>
    <property type="match status" value="1"/>
</dbReference>
<evidence type="ECO:0000259" key="8">
    <source>
        <dbReference type="Pfam" id="PF00479"/>
    </source>
</evidence>
<dbReference type="PROSITE" id="PS00069">
    <property type="entry name" value="G6P_DEHYDROGENASE"/>
    <property type="match status" value="1"/>
</dbReference>
<feature type="binding site" evidence="7">
    <location>
        <position position="184"/>
    </location>
    <ligand>
        <name>substrate</name>
    </ligand>
</feature>
<keyword evidence="11" id="KW-1185">Reference proteome</keyword>
<dbReference type="GO" id="GO:0050661">
    <property type="term" value="F:NADP binding"/>
    <property type="evidence" value="ECO:0007669"/>
    <property type="project" value="UniProtKB-UniRule"/>
</dbReference>
<feature type="active site" description="Proton acceptor" evidence="7">
    <location>
        <position position="246"/>
    </location>
</feature>
<dbReference type="PANTHER" id="PTHR23429:SF0">
    <property type="entry name" value="GLUCOSE-6-PHOSPHATE 1-DEHYDROGENASE"/>
    <property type="match status" value="1"/>
</dbReference>
<proteinExistence type="inferred from homology"/>
<dbReference type="Pfam" id="PF02781">
    <property type="entry name" value="G6PD_C"/>
    <property type="match status" value="1"/>
</dbReference>
<accession>A0A3S0XII7</accession>
<comment type="caution">
    <text evidence="7">Lacks conserved residue(s) required for the propagation of feature annotation.</text>
</comment>
<dbReference type="PANTHER" id="PTHR23429">
    <property type="entry name" value="GLUCOSE-6-PHOSPHATE 1-DEHYDROGENASE G6PD"/>
    <property type="match status" value="1"/>
</dbReference>
<dbReference type="Proteomes" id="UP000280346">
    <property type="component" value="Unassembled WGS sequence"/>
</dbReference>
<dbReference type="GO" id="GO:0006006">
    <property type="term" value="P:glucose metabolic process"/>
    <property type="evidence" value="ECO:0007669"/>
    <property type="project" value="UniProtKB-KW"/>
</dbReference>
<dbReference type="GO" id="GO:0004345">
    <property type="term" value="F:glucose-6-phosphate dehydrogenase activity"/>
    <property type="evidence" value="ECO:0007669"/>
    <property type="project" value="UniProtKB-UniRule"/>
</dbReference>
<gene>
    <name evidence="7 10" type="primary">zwf</name>
    <name evidence="10" type="ORF">EJ913_28905</name>
</gene>
<evidence type="ECO:0000256" key="4">
    <source>
        <dbReference type="ARBA" id="ARBA00022857"/>
    </source>
</evidence>
<keyword evidence="3 7" id="KW-0313">Glucose metabolism</keyword>
<dbReference type="InterPro" id="IPR019796">
    <property type="entry name" value="G6P_DH_AS"/>
</dbReference>
<evidence type="ECO:0000256" key="7">
    <source>
        <dbReference type="HAMAP-Rule" id="MF_00966"/>
    </source>
</evidence>
<dbReference type="NCBIfam" id="TIGR00871">
    <property type="entry name" value="zwf"/>
    <property type="match status" value="1"/>
</dbReference>
<comment type="caution">
    <text evidence="10">The sequence shown here is derived from an EMBL/GenBank/DDBJ whole genome shotgun (WGS) entry which is preliminary data.</text>
</comment>
<organism evidence="10 11">
    <name type="scientific">Azospirillum doebereinerae</name>
    <dbReference type="NCBI Taxonomy" id="92933"/>
    <lineage>
        <taxon>Bacteria</taxon>
        <taxon>Pseudomonadati</taxon>
        <taxon>Pseudomonadota</taxon>
        <taxon>Alphaproteobacteria</taxon>
        <taxon>Rhodospirillales</taxon>
        <taxon>Azospirillaceae</taxon>
        <taxon>Azospirillum</taxon>
    </lineage>
</organism>
<comment type="function">
    <text evidence="7">Catalyzes the oxidation of glucose 6-phosphate to 6-phosphogluconolactone.</text>
</comment>
<comment type="pathway">
    <text evidence="1 7">Carbohydrate degradation; pentose phosphate pathway; D-ribulose 5-phosphate from D-glucose 6-phosphate (oxidative stage): step 1/3.</text>
</comment>
<feature type="binding site" evidence="7">
    <location>
        <position position="55"/>
    </location>
    <ligand>
        <name>NADP(+)</name>
        <dbReference type="ChEBI" id="CHEBI:58349"/>
    </ligand>
</feature>
<dbReference type="GO" id="GO:0005829">
    <property type="term" value="C:cytosol"/>
    <property type="evidence" value="ECO:0007669"/>
    <property type="project" value="TreeGrafter"/>
</dbReference>
<feature type="binding site" evidence="7">
    <location>
        <position position="241"/>
    </location>
    <ligand>
        <name>substrate</name>
    </ligand>
</feature>
<keyword evidence="4 7" id="KW-0521">NADP</keyword>
<evidence type="ECO:0000256" key="1">
    <source>
        <dbReference type="ARBA" id="ARBA00004937"/>
    </source>
</evidence>
<dbReference type="InterPro" id="IPR022675">
    <property type="entry name" value="G6P_DH_C"/>
</dbReference>
<comment type="catalytic activity">
    <reaction evidence="7">
        <text>D-glucose 6-phosphate + NADP(+) = 6-phospho-D-glucono-1,5-lactone + NADPH + H(+)</text>
        <dbReference type="Rhea" id="RHEA:15841"/>
        <dbReference type="ChEBI" id="CHEBI:15378"/>
        <dbReference type="ChEBI" id="CHEBI:57783"/>
        <dbReference type="ChEBI" id="CHEBI:57955"/>
        <dbReference type="ChEBI" id="CHEBI:58349"/>
        <dbReference type="ChEBI" id="CHEBI:61548"/>
        <dbReference type="EC" id="1.1.1.49"/>
    </reaction>
</comment>
<evidence type="ECO:0000256" key="6">
    <source>
        <dbReference type="ARBA" id="ARBA00023277"/>
    </source>
</evidence>
<feature type="domain" description="Glucose-6-phosphate dehydrogenase C-terminal" evidence="9">
    <location>
        <begin position="195"/>
        <end position="493"/>
    </location>
</feature>
<sequence>MPHPRTAPAASLPAFDYTVFGGTGDLALRKLLPALYLRDRAGQVAAGSRIIAVSRSALTPSDYRAKADTAIRRHVAADELDEGLLDRFLGRLDYVSVDATSDSGWSELAGRLEGRDEPVRIFYLATSPSLFGPICDRLRSAGLVTPDARVVLEKPIGRDLDSAREINEQVGAVFAEPQIYRIDHYLGKETVQNLLALRFANSLFEPLWNANHIDHVQITVAETVGVEGRGDYYDHSGALRDMVQNHLLQLVCLVGMECPISLAQESVRDEKLKVLRSLKPIEQDDIATCTVRGQYRAGAVAGGAVPAYADEPGIPAGSGTETFVALKVEIDNWRWARVPFYLRTGKRLPAKMSEIVIQFRPIPHSIFPQTAGELQANRLIVRLQPDESIRLHLMTKEPGPGGMRVRPAPLNLSFAETFGGRFPDAYERLLMDVVRGNPTLFMRRDEVEAAWQWAEAILEGWKARREQPKPYIAGTWGPSQAIALIERDGRTWHEDEIPSAAF</sequence>
<dbReference type="SUPFAM" id="SSF55347">
    <property type="entry name" value="Glyceraldehyde-3-phosphate dehydrogenase-like, C-terminal domain"/>
    <property type="match status" value="1"/>
</dbReference>
<keyword evidence="5 7" id="KW-0560">Oxidoreductase</keyword>
<dbReference type="RefSeq" id="WP_127004506.1">
    <property type="nucleotide sequence ID" value="NZ_JAKOAR010000047.1"/>
</dbReference>
<comment type="similarity">
    <text evidence="2 7">Belongs to the glucose-6-phosphate dehydrogenase family.</text>
</comment>
<feature type="binding site" evidence="7">
    <location>
        <position position="154"/>
    </location>
    <ligand>
        <name>NADP(+)</name>
        <dbReference type="ChEBI" id="CHEBI:58349"/>
    </ligand>
</feature>
<feature type="binding site" evidence="7">
    <location>
        <position position="222"/>
    </location>
    <ligand>
        <name>substrate</name>
    </ligand>
</feature>
<dbReference type="EMBL" id="RZIJ01000039">
    <property type="protein sequence ID" value="RUQ62211.1"/>
    <property type="molecule type" value="Genomic_DNA"/>
</dbReference>
<dbReference type="OrthoDB" id="9802739at2"/>
<evidence type="ECO:0000313" key="11">
    <source>
        <dbReference type="Proteomes" id="UP000280346"/>
    </source>
</evidence>
<evidence type="ECO:0000256" key="5">
    <source>
        <dbReference type="ARBA" id="ARBA00023002"/>
    </source>
</evidence>
<dbReference type="UniPathway" id="UPA00115">
    <property type="reaction ID" value="UER00408"/>
</dbReference>
<dbReference type="HAMAP" id="MF_00966">
    <property type="entry name" value="G6PD"/>
    <property type="match status" value="1"/>
</dbReference>
<dbReference type="NCBIfam" id="NF009492">
    <property type="entry name" value="PRK12853.1-3"/>
    <property type="match status" value="1"/>
</dbReference>